<dbReference type="AlphaFoldDB" id="A0A653BZP0"/>
<evidence type="ECO:0000313" key="3">
    <source>
        <dbReference type="Proteomes" id="UP000410492"/>
    </source>
</evidence>
<accession>A0A653BZP0</accession>
<organism evidence="2 3">
    <name type="scientific">Callosobruchus maculatus</name>
    <name type="common">Southern cowpea weevil</name>
    <name type="synonym">Pulse bruchid</name>
    <dbReference type="NCBI Taxonomy" id="64391"/>
    <lineage>
        <taxon>Eukaryota</taxon>
        <taxon>Metazoa</taxon>
        <taxon>Ecdysozoa</taxon>
        <taxon>Arthropoda</taxon>
        <taxon>Hexapoda</taxon>
        <taxon>Insecta</taxon>
        <taxon>Pterygota</taxon>
        <taxon>Neoptera</taxon>
        <taxon>Endopterygota</taxon>
        <taxon>Coleoptera</taxon>
        <taxon>Polyphaga</taxon>
        <taxon>Cucujiformia</taxon>
        <taxon>Chrysomeloidea</taxon>
        <taxon>Chrysomelidae</taxon>
        <taxon>Bruchinae</taxon>
        <taxon>Bruchini</taxon>
        <taxon>Callosobruchus</taxon>
    </lineage>
</organism>
<feature type="non-terminal residue" evidence="2">
    <location>
        <position position="80"/>
    </location>
</feature>
<keyword evidence="1" id="KW-1133">Transmembrane helix</keyword>
<sequence>MCSLKNKIIKLSSPQFVQQNISRYKEILKPEYFCNLVMIIIVQTFLFYTLTKTDPIVTYSKIPYIKELSERIRHHILLMI</sequence>
<proteinExistence type="predicted"/>
<keyword evidence="1" id="KW-0472">Membrane</keyword>
<dbReference type="Proteomes" id="UP000410492">
    <property type="component" value="Unassembled WGS sequence"/>
</dbReference>
<reference evidence="2 3" key="1">
    <citation type="submission" date="2019-01" db="EMBL/GenBank/DDBJ databases">
        <authorList>
            <person name="Sayadi A."/>
        </authorList>
    </citation>
    <scope>NUCLEOTIDE SEQUENCE [LARGE SCALE GENOMIC DNA]</scope>
</reference>
<dbReference type="EMBL" id="CAACVG010006693">
    <property type="protein sequence ID" value="VEN41104.1"/>
    <property type="molecule type" value="Genomic_DNA"/>
</dbReference>
<keyword evidence="1" id="KW-0812">Transmembrane</keyword>
<name>A0A653BZP0_CALMS</name>
<evidence type="ECO:0000313" key="2">
    <source>
        <dbReference type="EMBL" id="VEN41104.1"/>
    </source>
</evidence>
<evidence type="ECO:0000256" key="1">
    <source>
        <dbReference type="SAM" id="Phobius"/>
    </source>
</evidence>
<protein>
    <submittedName>
        <fullName evidence="2">Uncharacterized protein</fullName>
    </submittedName>
</protein>
<feature type="transmembrane region" description="Helical" evidence="1">
    <location>
        <begin position="32"/>
        <end position="50"/>
    </location>
</feature>
<keyword evidence="3" id="KW-1185">Reference proteome</keyword>
<gene>
    <name evidence="2" type="ORF">CALMAC_LOCUS5051</name>
</gene>